<reference evidence="5" key="1">
    <citation type="submission" date="2016-11" db="EMBL/GenBank/DDBJ databases">
        <authorList>
            <person name="Varghese N."/>
            <person name="Submissions S."/>
        </authorList>
    </citation>
    <scope>NUCLEOTIDE SEQUENCE [LARGE SCALE GENOMIC DNA]</scope>
    <source>
        <strain evidence="5">DSM 29326</strain>
    </source>
</reference>
<dbReference type="AlphaFoldDB" id="A0A1M5G4J2"/>
<dbReference type="SUPFAM" id="SSF56925">
    <property type="entry name" value="OMPA-like"/>
    <property type="match status" value="1"/>
</dbReference>
<dbReference type="Proteomes" id="UP000183987">
    <property type="component" value="Unassembled WGS sequence"/>
</dbReference>
<organism evidence="4 5">
    <name type="scientific">Loktanella atrilutea</name>
    <dbReference type="NCBI Taxonomy" id="366533"/>
    <lineage>
        <taxon>Bacteria</taxon>
        <taxon>Pseudomonadati</taxon>
        <taxon>Pseudomonadota</taxon>
        <taxon>Alphaproteobacteria</taxon>
        <taxon>Rhodobacterales</taxon>
        <taxon>Roseobacteraceae</taxon>
        <taxon>Loktanella</taxon>
    </lineage>
</organism>
<accession>A0A1M5G4J2</accession>
<feature type="chain" id="PRO_5009910332" evidence="2">
    <location>
        <begin position="29"/>
        <end position="214"/>
    </location>
</feature>
<feature type="signal peptide" evidence="2">
    <location>
        <begin position="1"/>
        <end position="28"/>
    </location>
</feature>
<evidence type="ECO:0000256" key="1">
    <source>
        <dbReference type="ARBA" id="ARBA00022729"/>
    </source>
</evidence>
<protein>
    <submittedName>
        <fullName evidence="4">Opacity protein</fullName>
    </submittedName>
</protein>
<dbReference type="STRING" id="366533.SAMN05444339_1354"/>
<keyword evidence="1 2" id="KW-0732">Signal</keyword>
<dbReference type="InterPro" id="IPR011250">
    <property type="entry name" value="OMP/PagP_B-barrel"/>
</dbReference>
<evidence type="ECO:0000313" key="4">
    <source>
        <dbReference type="EMBL" id="SHF98646.1"/>
    </source>
</evidence>
<dbReference type="EMBL" id="FQUE01000035">
    <property type="protein sequence ID" value="SHF98646.1"/>
    <property type="molecule type" value="Genomic_DNA"/>
</dbReference>
<evidence type="ECO:0000256" key="2">
    <source>
        <dbReference type="SAM" id="SignalP"/>
    </source>
</evidence>
<dbReference type="Gene3D" id="2.40.160.20">
    <property type="match status" value="1"/>
</dbReference>
<proteinExistence type="predicted"/>
<dbReference type="RefSeq" id="WP_245810858.1">
    <property type="nucleotide sequence ID" value="NZ_FQUE01000035.1"/>
</dbReference>
<evidence type="ECO:0000313" key="5">
    <source>
        <dbReference type="Proteomes" id="UP000183987"/>
    </source>
</evidence>
<gene>
    <name evidence="4" type="ORF">SAMN05444339_1354</name>
</gene>
<sequence>MFIAPMFQTAAITTLSVGLFSFVATATAAGSIAEPVMEDVPAPLAQTATPPASSGWTGGYIGGSLGHTSIDGTFNGADLFAGSPDGGSFGVHAGYNRGFGQFVLGGELQYEVMDVQEGSSFLEFDSIARAKVRFGYDAGRFMPYVTTGVAQASVSNSSFAGDDSGAFAGLGVDYKYGQKLIVGAEVLQNKFDDFDGTGVDLEATTAALRLSFSF</sequence>
<feature type="domain" description="Outer membrane protein beta-barrel" evidence="3">
    <location>
        <begin position="47"/>
        <end position="214"/>
    </location>
</feature>
<dbReference type="Pfam" id="PF13505">
    <property type="entry name" value="OMP_b-brl"/>
    <property type="match status" value="1"/>
</dbReference>
<dbReference type="InterPro" id="IPR027385">
    <property type="entry name" value="Beta-barrel_OMP"/>
</dbReference>
<evidence type="ECO:0000259" key="3">
    <source>
        <dbReference type="Pfam" id="PF13505"/>
    </source>
</evidence>
<name>A0A1M5G4J2_LOKAT</name>
<keyword evidence="5" id="KW-1185">Reference proteome</keyword>